<reference evidence="5" key="2">
    <citation type="submission" date="2015-01" db="EMBL/GenBank/DDBJ databases">
        <title>Evolutionary Origins and Diversification of the Mycorrhizal Mutualists.</title>
        <authorList>
            <consortium name="DOE Joint Genome Institute"/>
            <consortium name="Mycorrhizal Genomics Consortium"/>
            <person name="Kohler A."/>
            <person name="Kuo A."/>
            <person name="Nagy L.G."/>
            <person name="Floudas D."/>
            <person name="Copeland A."/>
            <person name="Barry K.W."/>
            <person name="Cichocki N."/>
            <person name="Veneault-Fourrey C."/>
            <person name="LaButti K."/>
            <person name="Lindquist E.A."/>
            <person name="Lipzen A."/>
            <person name="Lundell T."/>
            <person name="Morin E."/>
            <person name="Murat C."/>
            <person name="Riley R."/>
            <person name="Ohm R."/>
            <person name="Sun H."/>
            <person name="Tunlid A."/>
            <person name="Henrissat B."/>
            <person name="Grigoriev I.V."/>
            <person name="Hibbett D.S."/>
            <person name="Martin F."/>
        </authorList>
    </citation>
    <scope>NUCLEOTIDE SEQUENCE [LARGE SCALE GENOMIC DNA]</scope>
    <source>
        <strain evidence="5">441</strain>
    </source>
</reference>
<dbReference type="PANTHER" id="PTHR48081:SF3">
    <property type="entry name" value="ALPHA_BETA HYDROLASE FOLD-3 DOMAIN-CONTAINING PROTEIN"/>
    <property type="match status" value="1"/>
</dbReference>
<name>A0A0C9ZQJ5_9AGAM</name>
<protein>
    <recommendedName>
        <fullName evidence="3">Alpha/beta hydrolase fold-3 domain-containing protein</fullName>
    </recommendedName>
</protein>
<dbReference type="Proteomes" id="UP000054018">
    <property type="component" value="Unassembled WGS sequence"/>
</dbReference>
<dbReference type="SUPFAM" id="SSF53474">
    <property type="entry name" value="alpha/beta-Hydrolases"/>
    <property type="match status" value="1"/>
</dbReference>
<organism evidence="4 5">
    <name type="scientific">Pisolithus microcarpus 441</name>
    <dbReference type="NCBI Taxonomy" id="765257"/>
    <lineage>
        <taxon>Eukaryota</taxon>
        <taxon>Fungi</taxon>
        <taxon>Dikarya</taxon>
        <taxon>Basidiomycota</taxon>
        <taxon>Agaricomycotina</taxon>
        <taxon>Agaricomycetes</taxon>
        <taxon>Agaricomycetidae</taxon>
        <taxon>Boletales</taxon>
        <taxon>Sclerodermatineae</taxon>
        <taxon>Pisolithaceae</taxon>
        <taxon>Pisolithus</taxon>
    </lineage>
</organism>
<evidence type="ECO:0000313" key="5">
    <source>
        <dbReference type="Proteomes" id="UP000054018"/>
    </source>
</evidence>
<evidence type="ECO:0000313" key="4">
    <source>
        <dbReference type="EMBL" id="KIK24567.1"/>
    </source>
</evidence>
<sequence length="407" mass="44783">MTSIRVNQSDVVPVLPLGGPSSDSMPTSEKSTESDSKCIFAFDYKYIGGKPVVLEGYLPVPRDCSSQSPIGRPAIIYFHGGSLTVGNRRSWFPTWLQTRLSVQKFIFISADYRLMPPATGHDIVEDIQDVFRFVATSLNGRLDEAMSNEGGVDPIPAGGKLSPWNPYRVAPEAIGVAGTSAGGLCAYLACMHADPKPRVALSMYGAGGNFYSPHYFTPKSEPFLRGRELNDPQRFHSYLYPQSSELESISDSPIAYHPPTYVIPGYPSNPRMFLGPLYLQLGTYLDYYTGMHEPSLSAYLRSLPVDAGLHANPIPEQHRRLFPHYGVTSAWPPTCLVHGSSDTAVLVEESRHLHSLLVAANVDVELWEVDGAEHSFDYAPPAEGISYETLFHDVVKFLSDHLDPSSV</sequence>
<dbReference type="Gene3D" id="3.40.50.1820">
    <property type="entry name" value="alpha/beta hydrolase"/>
    <property type="match status" value="1"/>
</dbReference>
<feature type="compositionally biased region" description="Polar residues" evidence="2">
    <location>
        <begin position="1"/>
        <end position="10"/>
    </location>
</feature>
<dbReference type="HOGENOM" id="CLU_012494_9_2_1"/>
<keyword evidence="1" id="KW-0378">Hydrolase</keyword>
<dbReference type="Pfam" id="PF07859">
    <property type="entry name" value="Abhydrolase_3"/>
    <property type="match status" value="1"/>
</dbReference>
<evidence type="ECO:0000259" key="3">
    <source>
        <dbReference type="Pfam" id="PF07859"/>
    </source>
</evidence>
<dbReference type="EMBL" id="KN833715">
    <property type="protein sequence ID" value="KIK24567.1"/>
    <property type="molecule type" value="Genomic_DNA"/>
</dbReference>
<reference evidence="4 5" key="1">
    <citation type="submission" date="2014-04" db="EMBL/GenBank/DDBJ databases">
        <authorList>
            <consortium name="DOE Joint Genome Institute"/>
            <person name="Kuo A."/>
            <person name="Kohler A."/>
            <person name="Costa M.D."/>
            <person name="Nagy L.G."/>
            <person name="Floudas D."/>
            <person name="Copeland A."/>
            <person name="Barry K.W."/>
            <person name="Cichocki N."/>
            <person name="Veneault-Fourrey C."/>
            <person name="LaButti K."/>
            <person name="Lindquist E.A."/>
            <person name="Lipzen A."/>
            <person name="Lundell T."/>
            <person name="Morin E."/>
            <person name="Murat C."/>
            <person name="Sun H."/>
            <person name="Tunlid A."/>
            <person name="Henrissat B."/>
            <person name="Grigoriev I.V."/>
            <person name="Hibbett D.S."/>
            <person name="Martin F."/>
            <person name="Nordberg H.P."/>
            <person name="Cantor M.N."/>
            <person name="Hua S.X."/>
        </authorList>
    </citation>
    <scope>NUCLEOTIDE SEQUENCE [LARGE SCALE GENOMIC DNA]</scope>
    <source>
        <strain evidence="4 5">441</strain>
    </source>
</reference>
<feature type="domain" description="Alpha/beta hydrolase fold-3" evidence="3">
    <location>
        <begin position="75"/>
        <end position="205"/>
    </location>
</feature>
<gene>
    <name evidence="4" type="ORF">PISMIDRAFT_678181</name>
</gene>
<dbReference type="PANTHER" id="PTHR48081">
    <property type="entry name" value="AB HYDROLASE SUPERFAMILY PROTEIN C4A8.06C"/>
    <property type="match status" value="1"/>
</dbReference>
<dbReference type="AlphaFoldDB" id="A0A0C9ZQJ5"/>
<proteinExistence type="predicted"/>
<evidence type="ECO:0000256" key="1">
    <source>
        <dbReference type="ARBA" id="ARBA00022801"/>
    </source>
</evidence>
<dbReference type="STRING" id="765257.A0A0C9ZQJ5"/>
<accession>A0A0C9ZQJ5</accession>
<dbReference type="OrthoDB" id="19653at2759"/>
<keyword evidence="5" id="KW-1185">Reference proteome</keyword>
<feature type="region of interest" description="Disordered" evidence="2">
    <location>
        <begin position="1"/>
        <end position="31"/>
    </location>
</feature>
<evidence type="ECO:0000256" key="2">
    <source>
        <dbReference type="SAM" id="MobiDB-lite"/>
    </source>
</evidence>
<dbReference type="InterPro" id="IPR013094">
    <property type="entry name" value="AB_hydrolase_3"/>
</dbReference>
<dbReference type="InterPro" id="IPR029058">
    <property type="entry name" value="AB_hydrolase_fold"/>
</dbReference>
<dbReference type="GO" id="GO:0016787">
    <property type="term" value="F:hydrolase activity"/>
    <property type="evidence" value="ECO:0007669"/>
    <property type="project" value="UniProtKB-KW"/>
</dbReference>
<dbReference type="InterPro" id="IPR050300">
    <property type="entry name" value="GDXG_lipolytic_enzyme"/>
</dbReference>